<protein>
    <submittedName>
        <fullName evidence="1">HNH endonuclease</fullName>
    </submittedName>
</protein>
<proteinExistence type="predicted"/>
<keyword evidence="1" id="KW-0540">Nuclease</keyword>
<dbReference type="EMBL" id="CP113520">
    <property type="protein sequence ID" value="WAJ30957.1"/>
    <property type="molecule type" value="Genomic_DNA"/>
</dbReference>
<keyword evidence="1" id="KW-0378">Hydrolase</keyword>
<evidence type="ECO:0000313" key="2">
    <source>
        <dbReference type="Proteomes" id="UP001163223"/>
    </source>
</evidence>
<organism evidence="1 2">
    <name type="scientific">Antarcticirhabdus aurantiaca</name>
    <dbReference type="NCBI Taxonomy" id="2606717"/>
    <lineage>
        <taxon>Bacteria</taxon>
        <taxon>Pseudomonadati</taxon>
        <taxon>Pseudomonadota</taxon>
        <taxon>Alphaproteobacteria</taxon>
        <taxon>Hyphomicrobiales</taxon>
        <taxon>Aurantimonadaceae</taxon>
        <taxon>Antarcticirhabdus</taxon>
    </lineage>
</organism>
<reference evidence="1" key="1">
    <citation type="submission" date="2022-11" db="EMBL/GenBank/DDBJ databases">
        <title>beta-Carotene-producing bacterium, Jeongeuplla avenae sp. nov., alleviates the salt stress of Arabidopsis seedlings.</title>
        <authorList>
            <person name="Jiang L."/>
            <person name="Lee J."/>
        </authorList>
    </citation>
    <scope>NUCLEOTIDE SEQUENCE</scope>
    <source>
        <strain evidence="1">DY_R2A_6</strain>
    </source>
</reference>
<sequence>MPARAPRICGQCGGVHQPGDRCAKADVSTRARKAKADAKRPSARARGYDGEWEKARADYLAAYPSCRRCGAPATLVDHIVPIRNAPDRRLDRTNFQALCTPCHSSWKQAKERNTP</sequence>
<evidence type="ECO:0000313" key="1">
    <source>
        <dbReference type="EMBL" id="WAJ30957.1"/>
    </source>
</evidence>
<keyword evidence="2" id="KW-1185">Reference proteome</keyword>
<gene>
    <name evidence="1" type="ORF">OXU80_12445</name>
</gene>
<accession>A0ACD4NWF1</accession>
<keyword evidence="1" id="KW-0255">Endonuclease</keyword>
<dbReference type="Proteomes" id="UP001163223">
    <property type="component" value="Chromosome"/>
</dbReference>
<name>A0ACD4NWF1_9HYPH</name>